<feature type="domain" description="FMN-dependent dehydrogenase" evidence="2">
    <location>
        <begin position="3"/>
        <end position="67"/>
    </location>
</feature>
<dbReference type="InterPro" id="IPR000262">
    <property type="entry name" value="FMN-dep_DH"/>
</dbReference>
<name>A0AA37SJ13_9PROT</name>
<dbReference type="GO" id="GO:0016491">
    <property type="term" value="F:oxidoreductase activity"/>
    <property type="evidence" value="ECO:0007669"/>
    <property type="project" value="InterPro"/>
</dbReference>
<evidence type="ECO:0000313" key="4">
    <source>
        <dbReference type="Proteomes" id="UP001156708"/>
    </source>
</evidence>
<keyword evidence="4" id="KW-1185">Reference proteome</keyword>
<dbReference type="EMBL" id="BSNZ01000023">
    <property type="protein sequence ID" value="GLQ85729.1"/>
    <property type="molecule type" value="Genomic_DNA"/>
</dbReference>
<reference evidence="4" key="1">
    <citation type="journal article" date="2019" name="Int. J. Syst. Evol. Microbiol.">
        <title>The Global Catalogue of Microorganisms (GCM) 10K type strain sequencing project: providing services to taxonomists for standard genome sequencing and annotation.</title>
        <authorList>
            <consortium name="The Broad Institute Genomics Platform"/>
            <consortium name="The Broad Institute Genome Sequencing Center for Infectious Disease"/>
            <person name="Wu L."/>
            <person name="Ma J."/>
        </authorList>
    </citation>
    <scope>NUCLEOTIDE SEQUENCE [LARGE SCALE GENOMIC DNA]</scope>
    <source>
        <strain evidence="4">NBRC 12467</strain>
    </source>
</reference>
<accession>A0AA37SJ13</accession>
<dbReference type="SUPFAM" id="SSF51412">
    <property type="entry name" value="Inosine monophosphate dehydrogenase (IMPDH)"/>
    <property type="match status" value="1"/>
</dbReference>
<proteinExistence type="predicted"/>
<dbReference type="Gene3D" id="3.20.20.70">
    <property type="entry name" value="Aldolase class I"/>
    <property type="match status" value="1"/>
</dbReference>
<dbReference type="Pfam" id="PF01070">
    <property type="entry name" value="FMN_dh"/>
    <property type="match status" value="1"/>
</dbReference>
<sequence length="73" mass="7822">MACRDIENLRIVWEGALAPKRLLCAEDAAQLRLIGVDGMVVSTHGGHTFNSAPAAVDTLPSLADDAGYDNDRR</sequence>
<protein>
    <recommendedName>
        <fullName evidence="2">FMN-dependent dehydrogenase domain-containing protein</fullName>
    </recommendedName>
</protein>
<comment type="cofactor">
    <cofactor evidence="1">
        <name>FMN</name>
        <dbReference type="ChEBI" id="CHEBI:58210"/>
    </cofactor>
</comment>
<evidence type="ECO:0000256" key="1">
    <source>
        <dbReference type="ARBA" id="ARBA00001917"/>
    </source>
</evidence>
<evidence type="ECO:0000259" key="2">
    <source>
        <dbReference type="Pfam" id="PF01070"/>
    </source>
</evidence>
<dbReference type="AlphaFoldDB" id="A0AA37SJ13"/>
<organism evidence="3 4">
    <name type="scientific">Gluconobacter sphaericus NBRC 12467</name>
    <dbReference type="NCBI Taxonomy" id="1307951"/>
    <lineage>
        <taxon>Bacteria</taxon>
        <taxon>Pseudomonadati</taxon>
        <taxon>Pseudomonadota</taxon>
        <taxon>Alphaproteobacteria</taxon>
        <taxon>Acetobacterales</taxon>
        <taxon>Acetobacteraceae</taxon>
        <taxon>Gluconobacter</taxon>
    </lineage>
</organism>
<comment type="caution">
    <text evidence="3">The sequence shown here is derived from an EMBL/GenBank/DDBJ whole genome shotgun (WGS) entry which is preliminary data.</text>
</comment>
<dbReference type="Proteomes" id="UP001156708">
    <property type="component" value="Unassembled WGS sequence"/>
</dbReference>
<dbReference type="InterPro" id="IPR013785">
    <property type="entry name" value="Aldolase_TIM"/>
</dbReference>
<evidence type="ECO:0000313" key="3">
    <source>
        <dbReference type="EMBL" id="GLQ85729.1"/>
    </source>
</evidence>
<gene>
    <name evidence="3" type="ORF">GCM10007872_26390</name>
</gene>